<dbReference type="InterPro" id="IPR021500">
    <property type="entry name" value="DUF3156"/>
</dbReference>
<dbReference type="RefSeq" id="WP_218673494.1">
    <property type="nucleotide sequence ID" value="NZ_MUKV01000032.1"/>
</dbReference>
<evidence type="ECO:0000313" key="1">
    <source>
        <dbReference type="EMBL" id="OQS34517.1"/>
    </source>
</evidence>
<comment type="caution">
    <text evidence="1">The sequence shown here is derived from an EMBL/GenBank/DDBJ whole genome shotgun (WGS) entry which is preliminary data.</text>
</comment>
<reference evidence="1 2" key="1">
    <citation type="submission" date="2017-02" db="EMBL/GenBank/DDBJ databases">
        <title>Chromobacterium haemolyticum H5244.</title>
        <authorList>
            <person name="Gulvik C.A."/>
        </authorList>
    </citation>
    <scope>NUCLEOTIDE SEQUENCE [LARGE SCALE GENOMIC DNA]</scope>
    <source>
        <strain evidence="1 2">H5244</strain>
    </source>
</reference>
<gene>
    <name evidence="1" type="ORF">B0T45_18815</name>
</gene>
<dbReference type="EMBL" id="MUKV01000032">
    <property type="protein sequence ID" value="OQS34517.1"/>
    <property type="molecule type" value="Genomic_DNA"/>
</dbReference>
<proteinExistence type="predicted"/>
<dbReference type="AlphaFoldDB" id="A0A1W0CI86"/>
<dbReference type="Proteomes" id="UP000192721">
    <property type="component" value="Unassembled WGS sequence"/>
</dbReference>
<evidence type="ECO:0008006" key="3">
    <source>
        <dbReference type="Google" id="ProtNLM"/>
    </source>
</evidence>
<accession>A0A1W0CI86</accession>
<sequence length="196" mass="21865">MWPRLAEAWRRPGGYCPGAMLTRLSLDWPELDSQAAEEEGERRFRFPHGDWSFSARERVEAGWLAHLVACEFRLTVPGAPGRARIRLRHGGFWRRSGIVVDLLDGDAAALAPLLERLRADADLRVALSPLDFKRCELHGGQDGWQVRLEPYGASEVACRLPPLRRYIGLRGVQGLALLASLAACRRALMAEEAGRS</sequence>
<evidence type="ECO:0000313" key="2">
    <source>
        <dbReference type="Proteomes" id="UP000192721"/>
    </source>
</evidence>
<organism evidence="1 2">
    <name type="scientific">Chromobacterium haemolyticum</name>
    <dbReference type="NCBI Taxonomy" id="394935"/>
    <lineage>
        <taxon>Bacteria</taxon>
        <taxon>Pseudomonadati</taxon>
        <taxon>Pseudomonadota</taxon>
        <taxon>Betaproteobacteria</taxon>
        <taxon>Neisseriales</taxon>
        <taxon>Chromobacteriaceae</taxon>
        <taxon>Chromobacterium</taxon>
    </lineage>
</organism>
<protein>
    <recommendedName>
        <fullName evidence="3">DUF3156 domain-containing protein</fullName>
    </recommendedName>
</protein>
<name>A0A1W0CI86_9NEIS</name>
<dbReference type="Pfam" id="PF11354">
    <property type="entry name" value="DUF3156"/>
    <property type="match status" value="1"/>
</dbReference>